<dbReference type="InterPro" id="IPR023210">
    <property type="entry name" value="NADP_OxRdtase_dom"/>
</dbReference>
<dbReference type="InterPro" id="IPR018170">
    <property type="entry name" value="Aldo/ket_reductase_CS"/>
</dbReference>
<evidence type="ECO:0000256" key="1">
    <source>
        <dbReference type="ARBA" id="ARBA00022857"/>
    </source>
</evidence>
<gene>
    <name evidence="4" type="ORF">SAY87_030467</name>
</gene>
<dbReference type="InterPro" id="IPR036812">
    <property type="entry name" value="NAD(P)_OxRdtase_dom_sf"/>
</dbReference>
<evidence type="ECO:0000313" key="4">
    <source>
        <dbReference type="EMBL" id="KAK4769935.1"/>
    </source>
</evidence>
<accession>A0AAN7KNJ6</accession>
<keyword evidence="5" id="KW-1185">Reference proteome</keyword>
<dbReference type="GO" id="GO:0005737">
    <property type="term" value="C:cytoplasm"/>
    <property type="evidence" value="ECO:0007669"/>
    <property type="project" value="TreeGrafter"/>
</dbReference>
<evidence type="ECO:0000256" key="2">
    <source>
        <dbReference type="ARBA" id="ARBA00023002"/>
    </source>
</evidence>
<feature type="domain" description="NADP-dependent oxidoreductase" evidence="3">
    <location>
        <begin position="170"/>
        <end position="449"/>
    </location>
</feature>
<dbReference type="GO" id="GO:0016491">
    <property type="term" value="F:oxidoreductase activity"/>
    <property type="evidence" value="ECO:0007669"/>
    <property type="project" value="UniProtKB-KW"/>
</dbReference>
<sequence>MPLPFSSSICPLNLHPYLYPAASDLSVVSLDILHFLLTDISWSSHGFVIRVGELQGQRTGSFSIGYTDNGPTAEQRLLLHRPVRAQEIKGGQDDSGAEGSTGGEGQVGRLRFEGHEAWDWSLVLGGHQLLEQLRMGCFSDIGRRCLSSIARQSYVVKFQMHNRRNRKNRKMKAAKAAFDTSVDNGITFFDTAEVYGSRLSFGAVNSETLLGRFITERKEKDPQVEVATATKFAALPWRLGRQSVVSALKDSLYRLGLSSVELYQLHWPGIWGNEGYIDGLGDAVEQGLVKAVGVSNYSERRLRDAYERLKKRGIPLASNQVNYSLIYRLPEENGVKATCDELGVTLIAYSPIAQGALTGKYRPENPPTGPRGRIYTPEFLTKLQPLLNRISEIGQKYGKTNTQVALNWLIAQDNVIPIPGAKNAEQAREFAGALGWRLDGGEVEELRSLASDIKPVVGFPVEKL</sequence>
<dbReference type="CDD" id="cd19093">
    <property type="entry name" value="AKR_AtPLR-like"/>
    <property type="match status" value="1"/>
</dbReference>
<dbReference type="InterPro" id="IPR050791">
    <property type="entry name" value="Aldo-Keto_reductase"/>
</dbReference>
<dbReference type="PROSITE" id="PS00062">
    <property type="entry name" value="ALDOKETO_REDUCTASE_2"/>
    <property type="match status" value="1"/>
</dbReference>
<dbReference type="PRINTS" id="PR00069">
    <property type="entry name" value="ALDKETRDTASE"/>
</dbReference>
<dbReference type="Gene3D" id="3.20.20.100">
    <property type="entry name" value="NADP-dependent oxidoreductase domain"/>
    <property type="match status" value="1"/>
</dbReference>
<keyword evidence="2" id="KW-0560">Oxidoreductase</keyword>
<evidence type="ECO:0000259" key="3">
    <source>
        <dbReference type="Pfam" id="PF00248"/>
    </source>
</evidence>
<evidence type="ECO:0000313" key="5">
    <source>
        <dbReference type="Proteomes" id="UP001345219"/>
    </source>
</evidence>
<keyword evidence="1" id="KW-0521">NADP</keyword>
<reference evidence="4 5" key="1">
    <citation type="journal article" date="2023" name="Hortic Res">
        <title>Pangenome of water caltrop reveals structural variations and asymmetric subgenome divergence after allopolyploidization.</title>
        <authorList>
            <person name="Zhang X."/>
            <person name="Chen Y."/>
            <person name="Wang L."/>
            <person name="Yuan Y."/>
            <person name="Fang M."/>
            <person name="Shi L."/>
            <person name="Lu R."/>
            <person name="Comes H.P."/>
            <person name="Ma Y."/>
            <person name="Chen Y."/>
            <person name="Huang G."/>
            <person name="Zhou Y."/>
            <person name="Zheng Z."/>
            <person name="Qiu Y."/>
        </authorList>
    </citation>
    <scope>NUCLEOTIDE SEQUENCE [LARGE SCALE GENOMIC DNA]</scope>
    <source>
        <tissue evidence="4">Roots</tissue>
    </source>
</reference>
<dbReference type="Proteomes" id="UP001345219">
    <property type="component" value="Chromosome 24"/>
</dbReference>
<dbReference type="EMBL" id="JAXIOK010000005">
    <property type="protein sequence ID" value="KAK4769935.1"/>
    <property type="molecule type" value="Genomic_DNA"/>
</dbReference>
<organism evidence="4 5">
    <name type="scientific">Trapa incisa</name>
    <dbReference type="NCBI Taxonomy" id="236973"/>
    <lineage>
        <taxon>Eukaryota</taxon>
        <taxon>Viridiplantae</taxon>
        <taxon>Streptophyta</taxon>
        <taxon>Embryophyta</taxon>
        <taxon>Tracheophyta</taxon>
        <taxon>Spermatophyta</taxon>
        <taxon>Magnoliopsida</taxon>
        <taxon>eudicotyledons</taxon>
        <taxon>Gunneridae</taxon>
        <taxon>Pentapetalae</taxon>
        <taxon>rosids</taxon>
        <taxon>malvids</taxon>
        <taxon>Myrtales</taxon>
        <taxon>Lythraceae</taxon>
        <taxon>Trapa</taxon>
    </lineage>
</organism>
<dbReference type="Pfam" id="PF00248">
    <property type="entry name" value="Aldo_ket_red"/>
    <property type="match status" value="1"/>
</dbReference>
<dbReference type="SUPFAM" id="SSF51430">
    <property type="entry name" value="NAD(P)-linked oxidoreductase"/>
    <property type="match status" value="1"/>
</dbReference>
<protein>
    <recommendedName>
        <fullName evidence="3">NADP-dependent oxidoreductase domain-containing protein</fullName>
    </recommendedName>
</protein>
<comment type="caution">
    <text evidence="4">The sequence shown here is derived from an EMBL/GenBank/DDBJ whole genome shotgun (WGS) entry which is preliminary data.</text>
</comment>
<proteinExistence type="predicted"/>
<dbReference type="AlphaFoldDB" id="A0AAN7KNJ6"/>
<name>A0AAN7KNJ6_9MYRT</name>
<dbReference type="PANTHER" id="PTHR43625:SF88">
    <property type="entry name" value="OS07G0143000 PROTEIN"/>
    <property type="match status" value="1"/>
</dbReference>
<dbReference type="PANTHER" id="PTHR43625">
    <property type="entry name" value="AFLATOXIN B1 ALDEHYDE REDUCTASE"/>
    <property type="match status" value="1"/>
</dbReference>
<dbReference type="InterPro" id="IPR020471">
    <property type="entry name" value="AKR"/>
</dbReference>